<feature type="region of interest" description="Disordered" evidence="1">
    <location>
        <begin position="199"/>
        <end position="251"/>
    </location>
</feature>
<organism evidence="2 3">
    <name type="scientific">Colocasia esculenta</name>
    <name type="common">Wild taro</name>
    <name type="synonym">Arum esculentum</name>
    <dbReference type="NCBI Taxonomy" id="4460"/>
    <lineage>
        <taxon>Eukaryota</taxon>
        <taxon>Viridiplantae</taxon>
        <taxon>Streptophyta</taxon>
        <taxon>Embryophyta</taxon>
        <taxon>Tracheophyta</taxon>
        <taxon>Spermatophyta</taxon>
        <taxon>Magnoliopsida</taxon>
        <taxon>Liliopsida</taxon>
        <taxon>Araceae</taxon>
        <taxon>Aroideae</taxon>
        <taxon>Colocasieae</taxon>
        <taxon>Colocasia</taxon>
    </lineage>
</organism>
<gene>
    <name evidence="2" type="ORF">Taro_005340</name>
</gene>
<proteinExistence type="predicted"/>
<dbReference type="EMBL" id="NMUH01000149">
    <property type="protein sequence ID" value="MQL73001.1"/>
    <property type="molecule type" value="Genomic_DNA"/>
</dbReference>
<evidence type="ECO:0000313" key="2">
    <source>
        <dbReference type="EMBL" id="MQL73001.1"/>
    </source>
</evidence>
<accession>A0A843TPP1</accession>
<feature type="compositionally biased region" description="Polar residues" evidence="1">
    <location>
        <begin position="223"/>
        <end position="233"/>
    </location>
</feature>
<dbReference type="Proteomes" id="UP000652761">
    <property type="component" value="Unassembled WGS sequence"/>
</dbReference>
<reference evidence="2" key="1">
    <citation type="submission" date="2017-07" db="EMBL/GenBank/DDBJ databases">
        <title>Taro Niue Genome Assembly and Annotation.</title>
        <authorList>
            <person name="Atibalentja N."/>
            <person name="Keating K."/>
            <person name="Fields C.J."/>
        </authorList>
    </citation>
    <scope>NUCLEOTIDE SEQUENCE</scope>
    <source>
        <strain evidence="2">Niue_2</strain>
        <tissue evidence="2">Leaf</tissue>
    </source>
</reference>
<evidence type="ECO:0000313" key="3">
    <source>
        <dbReference type="Proteomes" id="UP000652761"/>
    </source>
</evidence>
<protein>
    <submittedName>
        <fullName evidence="2">Uncharacterized protein</fullName>
    </submittedName>
</protein>
<sequence length="251" mass="26996">MALAVGSARITAVQRLAVCADGGKQCPGEPDEGAMQVDLVQSSAWCCARLGWVRLVLCTAMQGEGVGRLGLLRRRPDLCADVEAPVRGWRRWRAGRWQLRWPARVARCVRWWARAAEVLELVCSARAKQIWAGSEADVQRRLEAGRSLYKDLSRAEQASCSVYCVKGQATGRLVVRSSEIDPVTALILPGAGEALLGQSQEGAERPLRSPSSGLLGDLHSKGMSGTSSPSVQLASCRGRWPDTASGGQIFG</sequence>
<dbReference type="AlphaFoldDB" id="A0A843TPP1"/>
<evidence type="ECO:0000256" key="1">
    <source>
        <dbReference type="SAM" id="MobiDB-lite"/>
    </source>
</evidence>
<comment type="caution">
    <text evidence="2">The sequence shown here is derived from an EMBL/GenBank/DDBJ whole genome shotgun (WGS) entry which is preliminary data.</text>
</comment>
<name>A0A843TPP1_COLES</name>
<keyword evidence="3" id="KW-1185">Reference proteome</keyword>